<comment type="caution">
    <text evidence="10">The sequence shown here is derived from an EMBL/GenBank/DDBJ whole genome shotgun (WGS) entry which is preliminary data.</text>
</comment>
<dbReference type="SMART" id="SM00878">
    <property type="entry name" value="Biotin_carb_C"/>
    <property type="match status" value="1"/>
</dbReference>
<dbReference type="OrthoDB" id="9807469at2"/>
<proteinExistence type="predicted"/>
<evidence type="ECO:0000256" key="5">
    <source>
        <dbReference type="ARBA" id="ARBA00022842"/>
    </source>
</evidence>
<keyword evidence="4 7" id="KW-0067">ATP-binding</keyword>
<keyword evidence="1" id="KW-0436">Ligase</keyword>
<dbReference type="InterPro" id="IPR016185">
    <property type="entry name" value="PreATP-grasp_dom_sf"/>
</dbReference>
<evidence type="ECO:0000256" key="2">
    <source>
        <dbReference type="ARBA" id="ARBA00022723"/>
    </source>
</evidence>
<dbReference type="RefSeq" id="WP_114408480.1">
    <property type="nucleotide sequence ID" value="NZ_QOWE01000021.1"/>
</dbReference>
<evidence type="ECO:0000256" key="3">
    <source>
        <dbReference type="ARBA" id="ARBA00022741"/>
    </source>
</evidence>
<feature type="domain" description="ATP-grasp" evidence="8">
    <location>
        <begin position="122"/>
        <end position="319"/>
    </location>
</feature>
<dbReference type="EMBL" id="QOWE01000021">
    <property type="protein sequence ID" value="RCR67249.1"/>
    <property type="molecule type" value="Genomic_DNA"/>
</dbReference>
<dbReference type="SUPFAM" id="SSF51246">
    <property type="entry name" value="Rudiment single hybrid motif"/>
    <property type="match status" value="1"/>
</dbReference>
<dbReference type="Gene3D" id="3.30.470.20">
    <property type="entry name" value="ATP-grasp fold, B domain"/>
    <property type="match status" value="1"/>
</dbReference>
<protein>
    <submittedName>
        <fullName evidence="10">Acetyl-CoA carboxylase biotin carboxylase subunit</fullName>
    </submittedName>
</protein>
<dbReference type="GO" id="GO:0016874">
    <property type="term" value="F:ligase activity"/>
    <property type="evidence" value="ECO:0007669"/>
    <property type="project" value="UniProtKB-KW"/>
</dbReference>
<dbReference type="FunFam" id="3.30.470.20:FF:000028">
    <property type="entry name" value="Methylcrotonoyl-CoA carboxylase subunit alpha, mitochondrial"/>
    <property type="match status" value="1"/>
</dbReference>
<evidence type="ECO:0000256" key="1">
    <source>
        <dbReference type="ARBA" id="ARBA00022598"/>
    </source>
</evidence>
<name>A0A368JHV0_9BACT</name>
<dbReference type="GO" id="GO:0046872">
    <property type="term" value="F:metal ion binding"/>
    <property type="evidence" value="ECO:0007669"/>
    <property type="project" value="UniProtKB-KW"/>
</dbReference>
<dbReference type="NCBIfam" id="NF006367">
    <property type="entry name" value="PRK08591.1"/>
    <property type="match status" value="1"/>
</dbReference>
<dbReference type="Pfam" id="PF02785">
    <property type="entry name" value="Biotin_carb_C"/>
    <property type="match status" value="1"/>
</dbReference>
<feature type="domain" description="Biotin carboxylation" evidence="9">
    <location>
        <begin position="3"/>
        <end position="448"/>
    </location>
</feature>
<keyword evidence="2" id="KW-0479">Metal-binding</keyword>
<dbReference type="InterPro" id="IPR011054">
    <property type="entry name" value="Rudment_hybrid_motif"/>
</dbReference>
<dbReference type="AlphaFoldDB" id="A0A368JHV0"/>
<dbReference type="InterPro" id="IPR005481">
    <property type="entry name" value="BC-like_N"/>
</dbReference>
<evidence type="ECO:0000256" key="6">
    <source>
        <dbReference type="ARBA" id="ARBA00023267"/>
    </source>
</evidence>
<dbReference type="SUPFAM" id="SSF52440">
    <property type="entry name" value="PreATP-grasp domain"/>
    <property type="match status" value="1"/>
</dbReference>
<dbReference type="PROSITE" id="PS00867">
    <property type="entry name" value="CPSASE_2"/>
    <property type="match status" value="1"/>
</dbReference>
<dbReference type="PANTHER" id="PTHR18866:SF33">
    <property type="entry name" value="METHYLCROTONOYL-COA CARBOXYLASE SUBUNIT ALPHA, MITOCHONDRIAL-RELATED"/>
    <property type="match status" value="1"/>
</dbReference>
<evidence type="ECO:0000313" key="11">
    <source>
        <dbReference type="Proteomes" id="UP000253383"/>
    </source>
</evidence>
<dbReference type="Pfam" id="PF00289">
    <property type="entry name" value="Biotin_carb_N"/>
    <property type="match status" value="1"/>
</dbReference>
<dbReference type="Pfam" id="PF02786">
    <property type="entry name" value="CPSase_L_D2"/>
    <property type="match status" value="1"/>
</dbReference>
<dbReference type="PROSITE" id="PS00866">
    <property type="entry name" value="CPSASE_1"/>
    <property type="match status" value="1"/>
</dbReference>
<evidence type="ECO:0000256" key="4">
    <source>
        <dbReference type="ARBA" id="ARBA00022840"/>
    </source>
</evidence>
<dbReference type="InterPro" id="IPR011764">
    <property type="entry name" value="Biotin_carboxylation_dom"/>
</dbReference>
<gene>
    <name evidence="10" type="ORF">DUE52_23315</name>
</gene>
<evidence type="ECO:0000313" key="10">
    <source>
        <dbReference type="EMBL" id="RCR67249.1"/>
    </source>
</evidence>
<sequence>MANIQKLLVANRGEIALRIMRTAREMGIRTVAIYSEADRQSLHVRYADEAVCVGPPPSSESYLRADAIIEACRQTGADAIHPGYGFLSENAGFARAVRNAGLIFVGPSPESIEVMGSKLAAKAAVASYNIPMVPGTPEAITDRDDARKTAAQIGYPILIKASAGGGGKGMRIVESDAEFDEGMNRAVSEATSAFGDGSVFIEKYVTSPRHVEIQVLGDQHGNIIHLFERECSVQRRHQKVVEEAPSSVLTPAIRAEMGRCAVEVARACGYYGAGTVEFIVDDQLNFYFLEMNTRLQVEHPVTEQITGIDLVKQMIYIAEGKPLEIKQGDLKINGHAIEIRVYAEDPANNFLPDVGTLETYVRPQGNGVRVDDGFEQGMAIPIYYDPMIAKLVTTGATRAEAIEKMIRAIDEYRITGVQTTLPFCRFVMQHDAFRSGQFDTHFVNHYFTPDKLTPETSLEETQLAGVLAAWLFQNRQVKTAPEVVVTDAKKSKWKERRLR</sequence>
<dbReference type="InterPro" id="IPR050856">
    <property type="entry name" value="Biotin_carboxylase_complex"/>
</dbReference>
<keyword evidence="6" id="KW-0092">Biotin</keyword>
<dbReference type="PROSITE" id="PS50975">
    <property type="entry name" value="ATP_GRASP"/>
    <property type="match status" value="1"/>
</dbReference>
<dbReference type="InterPro" id="IPR011761">
    <property type="entry name" value="ATP-grasp"/>
</dbReference>
<reference evidence="10 11" key="1">
    <citation type="submission" date="2018-07" db="EMBL/GenBank/DDBJ databases">
        <title>Genome analysis of Larkinella rosea.</title>
        <authorList>
            <person name="Zhou Z."/>
            <person name="Wang G."/>
        </authorList>
    </citation>
    <scope>NUCLEOTIDE SEQUENCE [LARGE SCALE GENOMIC DNA]</scope>
    <source>
        <strain evidence="11">zzj9</strain>
    </source>
</reference>
<evidence type="ECO:0000256" key="7">
    <source>
        <dbReference type="PROSITE-ProRule" id="PRU00409"/>
    </source>
</evidence>
<dbReference type="PANTHER" id="PTHR18866">
    <property type="entry name" value="CARBOXYLASE:PYRUVATE/ACETYL-COA/PROPIONYL-COA CARBOXYLASE"/>
    <property type="match status" value="1"/>
</dbReference>
<evidence type="ECO:0000259" key="9">
    <source>
        <dbReference type="PROSITE" id="PS50979"/>
    </source>
</evidence>
<keyword evidence="5" id="KW-0460">Magnesium</keyword>
<dbReference type="FunFam" id="3.30.1490.20:FF:000018">
    <property type="entry name" value="Biotin carboxylase"/>
    <property type="match status" value="1"/>
</dbReference>
<organism evidence="10 11">
    <name type="scientific">Larkinella punicea</name>
    <dbReference type="NCBI Taxonomy" id="2315727"/>
    <lineage>
        <taxon>Bacteria</taxon>
        <taxon>Pseudomonadati</taxon>
        <taxon>Bacteroidota</taxon>
        <taxon>Cytophagia</taxon>
        <taxon>Cytophagales</taxon>
        <taxon>Spirosomataceae</taxon>
        <taxon>Larkinella</taxon>
    </lineage>
</organism>
<accession>A0A368JHV0</accession>
<dbReference type="SUPFAM" id="SSF56059">
    <property type="entry name" value="Glutathione synthetase ATP-binding domain-like"/>
    <property type="match status" value="1"/>
</dbReference>
<dbReference type="InterPro" id="IPR005482">
    <property type="entry name" value="Biotin_COase_C"/>
</dbReference>
<keyword evidence="11" id="KW-1185">Reference proteome</keyword>
<dbReference type="Proteomes" id="UP000253383">
    <property type="component" value="Unassembled WGS sequence"/>
</dbReference>
<evidence type="ECO:0000259" key="8">
    <source>
        <dbReference type="PROSITE" id="PS50975"/>
    </source>
</evidence>
<dbReference type="InterPro" id="IPR005479">
    <property type="entry name" value="CPAse_ATP-bd"/>
</dbReference>
<dbReference type="PROSITE" id="PS50979">
    <property type="entry name" value="BC"/>
    <property type="match status" value="1"/>
</dbReference>
<keyword evidence="3 7" id="KW-0547">Nucleotide-binding</keyword>
<dbReference type="GO" id="GO:0005524">
    <property type="term" value="F:ATP binding"/>
    <property type="evidence" value="ECO:0007669"/>
    <property type="project" value="UniProtKB-UniRule"/>
</dbReference>
<dbReference type="FunFam" id="3.40.50.20:FF:000010">
    <property type="entry name" value="Propionyl-CoA carboxylase subunit alpha"/>
    <property type="match status" value="1"/>
</dbReference>